<gene>
    <name evidence="1" type="ORF">DFP72DRAFT_833748</name>
</gene>
<name>A0A8H6H7J3_9AGAR</name>
<dbReference type="AlphaFoldDB" id="A0A8H6H7J3"/>
<protein>
    <submittedName>
        <fullName evidence="1">Uncharacterized protein</fullName>
    </submittedName>
</protein>
<dbReference type="EMBL" id="JACGCI010000252">
    <property type="protein sequence ID" value="KAF6741385.1"/>
    <property type="molecule type" value="Genomic_DNA"/>
</dbReference>
<evidence type="ECO:0000313" key="1">
    <source>
        <dbReference type="EMBL" id="KAF6741385.1"/>
    </source>
</evidence>
<proteinExistence type="predicted"/>
<evidence type="ECO:0000313" key="2">
    <source>
        <dbReference type="Proteomes" id="UP000521943"/>
    </source>
</evidence>
<dbReference type="Proteomes" id="UP000521943">
    <property type="component" value="Unassembled WGS sequence"/>
</dbReference>
<sequence>MHTQEWERTTGFIRTASGFPQLHAQLARNALQFSSRAQATRSPASPGGKRAVPANMFRNATGRNATSSTVSTDNFSLANDAIVPVYDARNVASLDLEEVLPRLSQVLPIYTGGEIPYGSFVTVGYTMTIYRSNSGMWTLGCNVLWIIVLGIPPTA</sequence>
<accession>A0A8H6H7J3</accession>
<keyword evidence="2" id="KW-1185">Reference proteome</keyword>
<organism evidence="1 2">
    <name type="scientific">Ephemerocybe angulata</name>
    <dbReference type="NCBI Taxonomy" id="980116"/>
    <lineage>
        <taxon>Eukaryota</taxon>
        <taxon>Fungi</taxon>
        <taxon>Dikarya</taxon>
        <taxon>Basidiomycota</taxon>
        <taxon>Agaricomycotina</taxon>
        <taxon>Agaricomycetes</taxon>
        <taxon>Agaricomycetidae</taxon>
        <taxon>Agaricales</taxon>
        <taxon>Agaricineae</taxon>
        <taxon>Psathyrellaceae</taxon>
        <taxon>Ephemerocybe</taxon>
    </lineage>
</organism>
<reference evidence="1 2" key="1">
    <citation type="submission" date="2020-07" db="EMBL/GenBank/DDBJ databases">
        <title>Comparative genomics of pyrophilous fungi reveals a link between fire events and developmental genes.</title>
        <authorList>
            <consortium name="DOE Joint Genome Institute"/>
            <person name="Steindorff A.S."/>
            <person name="Carver A."/>
            <person name="Calhoun S."/>
            <person name="Stillman K."/>
            <person name="Liu H."/>
            <person name="Lipzen A."/>
            <person name="Pangilinan J."/>
            <person name="Labutti K."/>
            <person name="Bruns T.D."/>
            <person name="Grigoriev I.V."/>
        </authorList>
    </citation>
    <scope>NUCLEOTIDE SEQUENCE [LARGE SCALE GENOMIC DNA]</scope>
    <source>
        <strain evidence="1 2">CBS 144469</strain>
    </source>
</reference>
<comment type="caution">
    <text evidence="1">The sequence shown here is derived from an EMBL/GenBank/DDBJ whole genome shotgun (WGS) entry which is preliminary data.</text>
</comment>
<dbReference type="OrthoDB" id="3067694at2759"/>